<protein>
    <submittedName>
        <fullName evidence="1">Uncharacterized protein</fullName>
    </submittedName>
</protein>
<dbReference type="AlphaFoldDB" id="A0A409W3I8"/>
<comment type="caution">
    <text evidence="1">The sequence shown here is derived from an EMBL/GenBank/DDBJ whole genome shotgun (WGS) entry which is preliminary data.</text>
</comment>
<name>A0A409W3I8_9AGAR</name>
<keyword evidence="2" id="KW-1185">Reference proteome</keyword>
<dbReference type="Proteomes" id="UP000284842">
    <property type="component" value="Unassembled WGS sequence"/>
</dbReference>
<dbReference type="InParanoid" id="A0A409W3I8"/>
<evidence type="ECO:0000313" key="1">
    <source>
        <dbReference type="EMBL" id="PPQ73087.1"/>
    </source>
</evidence>
<accession>A0A409W3I8</accession>
<proteinExistence type="predicted"/>
<reference evidence="1 2" key="1">
    <citation type="journal article" date="2018" name="Evol. Lett.">
        <title>Horizontal gene cluster transfer increased hallucinogenic mushroom diversity.</title>
        <authorList>
            <person name="Reynolds H.T."/>
            <person name="Vijayakumar V."/>
            <person name="Gluck-Thaler E."/>
            <person name="Korotkin H.B."/>
            <person name="Matheny P.B."/>
            <person name="Slot J.C."/>
        </authorList>
    </citation>
    <scope>NUCLEOTIDE SEQUENCE [LARGE SCALE GENOMIC DNA]</scope>
    <source>
        <strain evidence="1 2">2629</strain>
    </source>
</reference>
<organism evidence="1 2">
    <name type="scientific">Panaeolus cyanescens</name>
    <dbReference type="NCBI Taxonomy" id="181874"/>
    <lineage>
        <taxon>Eukaryota</taxon>
        <taxon>Fungi</taxon>
        <taxon>Dikarya</taxon>
        <taxon>Basidiomycota</taxon>
        <taxon>Agaricomycotina</taxon>
        <taxon>Agaricomycetes</taxon>
        <taxon>Agaricomycetidae</taxon>
        <taxon>Agaricales</taxon>
        <taxon>Agaricineae</taxon>
        <taxon>Galeropsidaceae</taxon>
        <taxon>Panaeolus</taxon>
    </lineage>
</organism>
<gene>
    <name evidence="1" type="ORF">CVT24_009451</name>
</gene>
<evidence type="ECO:0000313" key="2">
    <source>
        <dbReference type="Proteomes" id="UP000284842"/>
    </source>
</evidence>
<dbReference type="EMBL" id="NHTK01005836">
    <property type="protein sequence ID" value="PPQ73087.1"/>
    <property type="molecule type" value="Genomic_DNA"/>
</dbReference>
<sequence length="175" mass="19855">MHSGYHENNKILLSKKLTCQSYPDLHHFLSFLLDIIFLVYYEMAGSSCPLIRKLPNTPSTTTPCDPRLASQPYAIFPTSIQSQQADMPVLSTPCDVFPTFTSFAGVFAGYHRALLFSPLDVINSKALFIHALEQVSQLMPHHQSQENHLARTCHPEIRFTTTALLHIRSRHSFEK</sequence>